<proteinExistence type="predicted"/>
<feature type="transmembrane region" description="Helical" evidence="7">
    <location>
        <begin position="114"/>
        <end position="139"/>
    </location>
</feature>
<dbReference type="Pfam" id="PF05977">
    <property type="entry name" value="MFS_3"/>
    <property type="match status" value="1"/>
</dbReference>
<reference evidence="8 9" key="1">
    <citation type="journal article" date="2016" name="Nat. Commun.">
        <title>Thousands of microbial genomes shed light on interconnected biogeochemical processes in an aquifer system.</title>
        <authorList>
            <person name="Anantharaman K."/>
            <person name="Brown C.T."/>
            <person name="Hug L.A."/>
            <person name="Sharon I."/>
            <person name="Castelle C.J."/>
            <person name="Probst A.J."/>
            <person name="Thomas B.C."/>
            <person name="Singh A."/>
            <person name="Wilkins M.J."/>
            <person name="Karaoz U."/>
            <person name="Brodie E.L."/>
            <person name="Williams K.H."/>
            <person name="Hubbard S.S."/>
            <person name="Banfield J.F."/>
        </authorList>
    </citation>
    <scope>NUCLEOTIDE SEQUENCE [LARGE SCALE GENOMIC DNA]</scope>
</reference>
<evidence type="ECO:0000256" key="5">
    <source>
        <dbReference type="ARBA" id="ARBA00022989"/>
    </source>
</evidence>
<dbReference type="Proteomes" id="UP000177230">
    <property type="component" value="Unassembled WGS sequence"/>
</dbReference>
<dbReference type="AlphaFoldDB" id="A0A1F5RCD0"/>
<gene>
    <name evidence="8" type="ORF">A2024_03780</name>
</gene>
<evidence type="ECO:0000313" key="8">
    <source>
        <dbReference type="EMBL" id="OGF12116.1"/>
    </source>
</evidence>
<dbReference type="SUPFAM" id="SSF103473">
    <property type="entry name" value="MFS general substrate transporter"/>
    <property type="match status" value="1"/>
</dbReference>
<dbReference type="PANTHER" id="PTHR23513:SF9">
    <property type="entry name" value="ENTEROBACTIN EXPORTER ENTS"/>
    <property type="match status" value="1"/>
</dbReference>
<protein>
    <recommendedName>
        <fullName evidence="10">MFS transporter</fullName>
    </recommendedName>
</protein>
<evidence type="ECO:0000256" key="3">
    <source>
        <dbReference type="ARBA" id="ARBA00022475"/>
    </source>
</evidence>
<dbReference type="PANTHER" id="PTHR23513">
    <property type="entry name" value="INTEGRAL MEMBRANE EFFLUX PROTEIN-RELATED"/>
    <property type="match status" value="1"/>
</dbReference>
<sequence>MTTEKSQAYDVLKIPDFRKFLFGRFFLTISIQMTAVIVGWQIYQITKDPMALGLLGLAEALSFFAVAMFAGHVADIVDRRKILIVTNFLLLLGGAALLLLSLKQSHILRDKGVFPIYAVMFFLGAVRGFVYPANVAIAAQIVPRAMYPRSSAWTSLVWQIAAVSGPAAGGLIYGFFGVSAAYITAITSALISLTAFLNIRSYPITGPRTKEPILKSLSTGIRFVFKHQLLLSAMSLDMFAVLFGGALAILPMFAADVLNTGPRGLGFLRAAPAVGAMVMSLWLAHHPPVKSAGKKLLWVVAGFGLCMAGFALSRNFYLAFFMLALSGLFDNISVVIRSTIVQLYTPDNMRGRVASVNSVFIGSSNEIGAFESGVAAKLMGLVPSLLFNSGMTLAVAAAVARLAPKLRRLDLREHMQQTE</sequence>
<feature type="transmembrane region" description="Helical" evidence="7">
    <location>
        <begin position="266"/>
        <end position="284"/>
    </location>
</feature>
<name>A0A1F5RCD0_9BACT</name>
<feature type="transmembrane region" description="Helical" evidence="7">
    <location>
        <begin position="229"/>
        <end position="254"/>
    </location>
</feature>
<keyword evidence="5 7" id="KW-1133">Transmembrane helix</keyword>
<comment type="subcellular location">
    <subcellularLocation>
        <location evidence="1">Cell membrane</location>
        <topology evidence="1">Multi-pass membrane protein</topology>
    </subcellularLocation>
</comment>
<dbReference type="InterPro" id="IPR036259">
    <property type="entry name" value="MFS_trans_sf"/>
</dbReference>
<dbReference type="EMBL" id="MFFM01000034">
    <property type="protein sequence ID" value="OGF12116.1"/>
    <property type="molecule type" value="Genomic_DNA"/>
</dbReference>
<evidence type="ECO:0000256" key="6">
    <source>
        <dbReference type="ARBA" id="ARBA00023136"/>
    </source>
</evidence>
<keyword evidence="4 7" id="KW-0812">Transmembrane</keyword>
<evidence type="ECO:0000256" key="1">
    <source>
        <dbReference type="ARBA" id="ARBA00004651"/>
    </source>
</evidence>
<organism evidence="8 9">
    <name type="scientific">Candidatus Edwardsbacteria bacterium GWF2_54_11</name>
    <dbReference type="NCBI Taxonomy" id="1817851"/>
    <lineage>
        <taxon>Bacteria</taxon>
        <taxon>Candidatus Edwardsiibacteriota</taxon>
    </lineage>
</organism>
<feature type="transmembrane region" description="Helical" evidence="7">
    <location>
        <begin position="21"/>
        <end position="43"/>
    </location>
</feature>
<feature type="transmembrane region" description="Helical" evidence="7">
    <location>
        <begin position="82"/>
        <end position="102"/>
    </location>
</feature>
<feature type="transmembrane region" description="Helical" evidence="7">
    <location>
        <begin position="151"/>
        <end position="173"/>
    </location>
</feature>
<keyword evidence="2" id="KW-0813">Transport</keyword>
<dbReference type="Gene3D" id="1.20.1250.20">
    <property type="entry name" value="MFS general substrate transporter like domains"/>
    <property type="match status" value="1"/>
</dbReference>
<evidence type="ECO:0000313" key="9">
    <source>
        <dbReference type="Proteomes" id="UP000177230"/>
    </source>
</evidence>
<feature type="transmembrane region" description="Helical" evidence="7">
    <location>
        <begin position="49"/>
        <end position="70"/>
    </location>
</feature>
<feature type="transmembrane region" description="Helical" evidence="7">
    <location>
        <begin position="385"/>
        <end position="403"/>
    </location>
</feature>
<accession>A0A1F5RCD0</accession>
<evidence type="ECO:0000256" key="7">
    <source>
        <dbReference type="SAM" id="Phobius"/>
    </source>
</evidence>
<evidence type="ECO:0000256" key="2">
    <source>
        <dbReference type="ARBA" id="ARBA00022448"/>
    </source>
</evidence>
<feature type="transmembrane region" description="Helical" evidence="7">
    <location>
        <begin position="296"/>
        <end position="317"/>
    </location>
</feature>
<keyword evidence="6 7" id="KW-0472">Membrane</keyword>
<dbReference type="CDD" id="cd06173">
    <property type="entry name" value="MFS_MefA_like"/>
    <property type="match status" value="1"/>
</dbReference>
<evidence type="ECO:0000256" key="4">
    <source>
        <dbReference type="ARBA" id="ARBA00022692"/>
    </source>
</evidence>
<dbReference type="GO" id="GO:0005886">
    <property type="term" value="C:plasma membrane"/>
    <property type="evidence" value="ECO:0007669"/>
    <property type="project" value="UniProtKB-SubCell"/>
</dbReference>
<feature type="transmembrane region" description="Helical" evidence="7">
    <location>
        <begin position="179"/>
        <end position="199"/>
    </location>
</feature>
<dbReference type="InterPro" id="IPR010290">
    <property type="entry name" value="TM_effector"/>
</dbReference>
<evidence type="ECO:0008006" key="10">
    <source>
        <dbReference type="Google" id="ProtNLM"/>
    </source>
</evidence>
<keyword evidence="3" id="KW-1003">Cell membrane</keyword>
<comment type="caution">
    <text evidence="8">The sequence shown here is derived from an EMBL/GenBank/DDBJ whole genome shotgun (WGS) entry which is preliminary data.</text>
</comment>